<organism evidence="6 7">
    <name type="scientific">Candidatus Planktophila versatilis</name>
    <dbReference type="NCBI Taxonomy" id="1884905"/>
    <lineage>
        <taxon>Bacteria</taxon>
        <taxon>Bacillati</taxon>
        <taxon>Actinomycetota</taxon>
        <taxon>Actinomycetes</taxon>
        <taxon>Candidatus Nanopelagicales</taxon>
        <taxon>Candidatus Nanopelagicaceae</taxon>
        <taxon>Candidatus Planktophila</taxon>
    </lineage>
</organism>
<feature type="domain" description="Rad50/SbcC-type AAA" evidence="5">
    <location>
        <begin position="5"/>
        <end position="253"/>
    </location>
</feature>
<gene>
    <name evidence="6" type="ORF">A1sIA79_02130</name>
</gene>
<keyword evidence="1" id="KW-0227">DNA damage</keyword>
<keyword evidence="3" id="KW-0742">SOS response</keyword>
<evidence type="ECO:0000256" key="4">
    <source>
        <dbReference type="SAM" id="Coils"/>
    </source>
</evidence>
<evidence type="ECO:0000256" key="1">
    <source>
        <dbReference type="ARBA" id="ARBA00022763"/>
    </source>
</evidence>
<dbReference type="SUPFAM" id="SSF52540">
    <property type="entry name" value="P-loop containing nucleoside triphosphate hydrolases"/>
    <property type="match status" value="1"/>
</dbReference>
<reference evidence="6 7" key="1">
    <citation type="submission" date="2016-07" db="EMBL/GenBank/DDBJ databases">
        <title>High microdiversification within the ubiquitous acI lineage of Actinobacteria.</title>
        <authorList>
            <person name="Neuenschwander S.M."/>
            <person name="Salcher M."/>
            <person name="Ghai R."/>
            <person name="Pernthaler J."/>
        </authorList>
    </citation>
    <scope>NUCLEOTIDE SEQUENCE [LARGE SCALE GENOMIC DNA]</scope>
    <source>
        <strain evidence="6">MMS-IA-79</strain>
    </source>
</reference>
<dbReference type="PANTHER" id="PTHR32182">
    <property type="entry name" value="DNA REPLICATION AND REPAIR PROTEIN RECF"/>
    <property type="match status" value="1"/>
</dbReference>
<evidence type="ECO:0000313" key="6">
    <source>
        <dbReference type="EMBL" id="ASY17041.1"/>
    </source>
</evidence>
<evidence type="ECO:0000256" key="3">
    <source>
        <dbReference type="ARBA" id="ARBA00023236"/>
    </source>
</evidence>
<dbReference type="PANTHER" id="PTHR32182:SF0">
    <property type="entry name" value="DNA REPLICATION AND REPAIR PROTEIN RECF"/>
    <property type="match status" value="1"/>
</dbReference>
<sequence>MKINKIDIANFGIISEISMDISSKAGSLVFLNGRNGRGKTTFQSALKWCIYGDEPEATKFLSSFALNEAKSGQTITTGVTTEIVMDKTGLTAHIQRSQVFQKTESGGAKRVGQSQLIVKTRKSEKGSFTDVLANPDAWLGNYFPRRLMDFFLFDGEKMKNFFDLKVKGAVESAVREIANVDRFENIANQMSSAEATLNRKISKLTGAKAEKINMQLEAQQKLLVDLYLEYQQGEGELSTKKDRKEEISHILSEREGLTDAAERLKFMELELVSHREANSQATQDFQTEILTNGIHGLLVASFPELRKQVELAKTEDRLPPPFEPDRILKLLDEQSCICGTDLSPGSKEADSLKRLIEKFQVSSILGKVLDTTSKQVDLLEQKMAIGWKVIEDKNRAIEKSTKDIERVEAERDRLLEKLQDHDASEIRLLADERRTLDKSIEKLVSQNATMLAQSEAATHKLETLKKEFELASKGNAEAETLKVQAAFAAEVAKSARQIHKIAISQVRTRIQESFTEKFSHIKDGKFRTEITENFEVRTLNEFGEETELSEGEKMMKAYIFSIVLREVINLGFPLIVDTPFGRLDSPNRAQLAKMLTVFLKEEIAGSDRQAFFLMQDTEYTPYTKKYFETLKPIEAYLAMDPKFKNIRSSLEFGIDPDWLLHEAWKDWADRKIG</sequence>
<proteinExistence type="predicted"/>
<evidence type="ECO:0000259" key="5">
    <source>
        <dbReference type="Pfam" id="PF13476"/>
    </source>
</evidence>
<dbReference type="Gene3D" id="3.40.50.300">
    <property type="entry name" value="P-loop containing nucleotide triphosphate hydrolases"/>
    <property type="match status" value="2"/>
</dbReference>
<keyword evidence="4" id="KW-0175">Coiled coil</keyword>
<keyword evidence="2" id="KW-0234">DNA repair</keyword>
<evidence type="ECO:0000313" key="7">
    <source>
        <dbReference type="Proteomes" id="UP000217177"/>
    </source>
</evidence>
<keyword evidence="7" id="KW-1185">Reference proteome</keyword>
<dbReference type="RefSeq" id="WP_095674597.1">
    <property type="nucleotide sequence ID" value="NZ_CP016774.1"/>
</dbReference>
<dbReference type="Proteomes" id="UP000217177">
    <property type="component" value="Chromosome"/>
</dbReference>
<dbReference type="Pfam" id="PF13476">
    <property type="entry name" value="AAA_23"/>
    <property type="match status" value="1"/>
</dbReference>
<dbReference type="EMBL" id="CP016774">
    <property type="protein sequence ID" value="ASY17041.1"/>
    <property type="molecule type" value="Genomic_DNA"/>
</dbReference>
<dbReference type="InterPro" id="IPR027417">
    <property type="entry name" value="P-loop_NTPase"/>
</dbReference>
<feature type="coiled-coil region" evidence="4">
    <location>
        <begin position="390"/>
        <end position="424"/>
    </location>
</feature>
<evidence type="ECO:0000256" key="2">
    <source>
        <dbReference type="ARBA" id="ARBA00023204"/>
    </source>
</evidence>
<accession>A0ABN5BD89</accession>
<name>A0ABN5BD89_9ACTN</name>
<protein>
    <submittedName>
        <fullName evidence="6">DNA sulfur modification protein DndD</fullName>
    </submittedName>
</protein>
<dbReference type="InterPro" id="IPR038729">
    <property type="entry name" value="Rad50/SbcC_AAA"/>
</dbReference>